<dbReference type="Proteomes" id="UP000829476">
    <property type="component" value="Chromosome"/>
</dbReference>
<protein>
    <submittedName>
        <fullName evidence="1">DUF4177 domain-containing protein</fullName>
    </submittedName>
</protein>
<evidence type="ECO:0000313" key="1">
    <source>
        <dbReference type="EMBL" id="UNY98909.1"/>
    </source>
</evidence>
<proteinExistence type="predicted"/>
<keyword evidence="2" id="KW-1185">Reference proteome</keyword>
<evidence type="ECO:0000313" key="2">
    <source>
        <dbReference type="Proteomes" id="UP000829476"/>
    </source>
</evidence>
<name>A0ABY3YM45_9FLAO</name>
<organism evidence="1 2">
    <name type="scientific">Zhouia spongiae</name>
    <dbReference type="NCBI Taxonomy" id="2202721"/>
    <lineage>
        <taxon>Bacteria</taxon>
        <taxon>Pseudomonadati</taxon>
        <taxon>Bacteroidota</taxon>
        <taxon>Flavobacteriia</taxon>
        <taxon>Flavobacteriales</taxon>
        <taxon>Flavobacteriaceae</taxon>
        <taxon>Zhouia</taxon>
    </lineage>
</organism>
<reference evidence="1 2" key="1">
    <citation type="journal article" date="2018" name="Int. J. Syst. Evol. Microbiol.">
        <title>Zhouia spongiae sp. nov., isolated from a marine sponge.</title>
        <authorList>
            <person name="Zhuang L."/>
            <person name="Lin B."/>
            <person name="Qin F."/>
            <person name="Luo L."/>
        </authorList>
    </citation>
    <scope>NUCLEOTIDE SEQUENCE [LARGE SCALE GENOMIC DNA]</scope>
    <source>
        <strain evidence="1 2">HN-Y44</strain>
    </source>
</reference>
<dbReference type="InterPro" id="IPR025234">
    <property type="entry name" value="YjzH-like"/>
</dbReference>
<dbReference type="RefSeq" id="WP_242937312.1">
    <property type="nucleotide sequence ID" value="NZ_CP094326.1"/>
</dbReference>
<dbReference type="Pfam" id="PF13783">
    <property type="entry name" value="DUF4177"/>
    <property type="match status" value="1"/>
</dbReference>
<accession>A0ABY3YM45</accession>
<dbReference type="EMBL" id="CP094326">
    <property type="protein sequence ID" value="UNY98909.1"/>
    <property type="molecule type" value="Genomic_DNA"/>
</dbReference>
<sequence length="56" mass="6576">MKEYKIIKQKTNLFSNSDKSFEDALNLHARDGWRVISAVFSEKNYALKAILERDKN</sequence>
<gene>
    <name evidence="1" type="ORF">MQE36_00800</name>
</gene>